<accession>A0ABT5YPA8</accession>
<keyword evidence="4" id="KW-1185">Reference proteome</keyword>
<evidence type="ECO:0000313" key="4">
    <source>
        <dbReference type="Proteomes" id="UP001215503"/>
    </source>
</evidence>
<evidence type="ECO:0000256" key="1">
    <source>
        <dbReference type="ARBA" id="ARBA00022729"/>
    </source>
</evidence>
<comment type="caution">
    <text evidence="3">The sequence shown here is derived from an EMBL/GenBank/DDBJ whole genome shotgun (WGS) entry which is preliminary data.</text>
</comment>
<keyword evidence="1 2" id="KW-0732">Signal</keyword>
<dbReference type="Proteomes" id="UP001215503">
    <property type="component" value="Unassembled WGS sequence"/>
</dbReference>
<dbReference type="EMBL" id="JARHUD010000007">
    <property type="protein sequence ID" value="MDF2096796.1"/>
    <property type="molecule type" value="Genomic_DNA"/>
</dbReference>
<proteinExistence type="predicted"/>
<dbReference type="Gene3D" id="2.50.20.10">
    <property type="entry name" value="Lipoprotein localisation LolA/LolB/LppX"/>
    <property type="match status" value="1"/>
</dbReference>
<dbReference type="PANTHER" id="PTHR35869">
    <property type="entry name" value="OUTER-MEMBRANE LIPOPROTEIN CARRIER PROTEIN"/>
    <property type="match status" value="1"/>
</dbReference>
<dbReference type="InterPro" id="IPR029046">
    <property type="entry name" value="LolA/LolB/LppX"/>
</dbReference>
<organism evidence="3 4">
    <name type="scientific">Aquibaculum arenosum</name>
    <dbReference type="NCBI Taxonomy" id="3032591"/>
    <lineage>
        <taxon>Bacteria</taxon>
        <taxon>Pseudomonadati</taxon>
        <taxon>Pseudomonadota</taxon>
        <taxon>Alphaproteobacteria</taxon>
        <taxon>Rhodospirillales</taxon>
        <taxon>Rhodovibrionaceae</taxon>
        <taxon>Aquibaculum</taxon>
    </lineage>
</organism>
<protein>
    <submittedName>
        <fullName evidence="3">Outer membrane lipoprotein carrier protein LolA</fullName>
    </submittedName>
</protein>
<evidence type="ECO:0000313" key="3">
    <source>
        <dbReference type="EMBL" id="MDF2096796.1"/>
    </source>
</evidence>
<dbReference type="RefSeq" id="WP_275823555.1">
    <property type="nucleotide sequence ID" value="NZ_JARHUD010000007.1"/>
</dbReference>
<feature type="chain" id="PRO_5046469184" evidence="2">
    <location>
        <begin position="26"/>
        <end position="230"/>
    </location>
</feature>
<dbReference type="CDD" id="cd16325">
    <property type="entry name" value="LolA"/>
    <property type="match status" value="1"/>
</dbReference>
<name>A0ABT5YPA8_9PROT</name>
<dbReference type="Pfam" id="PF03548">
    <property type="entry name" value="LolA"/>
    <property type="match status" value="1"/>
</dbReference>
<gene>
    <name evidence="3" type="ORF">P2G67_12500</name>
</gene>
<dbReference type="InterPro" id="IPR004564">
    <property type="entry name" value="OM_lipoprot_carrier_LolA-like"/>
</dbReference>
<keyword evidence="3" id="KW-0449">Lipoprotein</keyword>
<sequence length="230" mass="25625">MKSLLSLTALSLFVLLLLPLGAAGAQESDDAQDVPSLSVPEEVAPAEAEDSLEAVEGYLNEIDSLQGRFVQTTSRGGRSEGDFALRRPGRIRFDYDAPEPTLLVADGMNFVIYDRELEQATMVPLSRTPLWLLLREDIDLEDGLDILNVQQDEDYLSILLRQSDSPEEGTIELVFQQEPLELVLWEVVDTQGVRTQVALHELDYETRPNPSVFNVQNLPGIRAPGFDRTN</sequence>
<dbReference type="PANTHER" id="PTHR35869:SF1">
    <property type="entry name" value="OUTER-MEMBRANE LIPOPROTEIN CARRIER PROTEIN"/>
    <property type="match status" value="1"/>
</dbReference>
<feature type="signal peptide" evidence="2">
    <location>
        <begin position="1"/>
        <end position="25"/>
    </location>
</feature>
<dbReference type="SUPFAM" id="SSF89392">
    <property type="entry name" value="Prokaryotic lipoproteins and lipoprotein localization factors"/>
    <property type="match status" value="1"/>
</dbReference>
<evidence type="ECO:0000256" key="2">
    <source>
        <dbReference type="SAM" id="SignalP"/>
    </source>
</evidence>
<reference evidence="3 4" key="1">
    <citation type="submission" date="2023-03" db="EMBL/GenBank/DDBJ databases">
        <title>Fodinicurvata sp. CAU 1616 isolated from sea sendiment.</title>
        <authorList>
            <person name="Kim W."/>
        </authorList>
    </citation>
    <scope>NUCLEOTIDE SEQUENCE [LARGE SCALE GENOMIC DNA]</scope>
    <source>
        <strain evidence="3 4">CAU 1616</strain>
    </source>
</reference>